<dbReference type="PANTHER" id="PTHR38773:SF1">
    <property type="entry name" value="PROTEIN SPRT"/>
    <property type="match status" value="1"/>
</dbReference>
<feature type="domain" description="SprT-like" evidence="1">
    <location>
        <begin position="20"/>
        <end position="175"/>
    </location>
</feature>
<proteinExistence type="predicted"/>
<sequence>MMPAMSAESINTRQKIRVQQATQACVARAASLFEREFAAPPVLFDLSGRAAGQYRVLRGEIAIRYNPYIFARYFDDNLNETVPHEVAHFVVDQLWGLRRVRAHGAEWRSVMRELGAEPRATARFDLTGLPVRRQRRFAYRCACRSHELTTCRHNRVQRGDARYHCRQCGESLVIDCP</sequence>
<dbReference type="InterPro" id="IPR006640">
    <property type="entry name" value="SprT-like_domain"/>
</dbReference>
<reference evidence="2" key="1">
    <citation type="submission" date="2018-06" db="EMBL/GenBank/DDBJ databases">
        <authorList>
            <person name="Zhirakovskaya E."/>
        </authorList>
    </citation>
    <scope>NUCLEOTIDE SEQUENCE</scope>
</reference>
<dbReference type="SMART" id="SM00731">
    <property type="entry name" value="SprT"/>
    <property type="match status" value="1"/>
</dbReference>
<dbReference type="AlphaFoldDB" id="A0A3B0YA79"/>
<evidence type="ECO:0000313" key="2">
    <source>
        <dbReference type="EMBL" id="VAW77715.1"/>
    </source>
</evidence>
<gene>
    <name evidence="2" type="ORF">MNBD_GAMMA15-1479</name>
</gene>
<dbReference type="Pfam" id="PF10263">
    <property type="entry name" value="SprT-like"/>
    <property type="match status" value="1"/>
</dbReference>
<dbReference type="EMBL" id="UOFN01000080">
    <property type="protein sequence ID" value="VAW77715.1"/>
    <property type="molecule type" value="Genomic_DNA"/>
</dbReference>
<organism evidence="2">
    <name type="scientific">hydrothermal vent metagenome</name>
    <dbReference type="NCBI Taxonomy" id="652676"/>
    <lineage>
        <taxon>unclassified sequences</taxon>
        <taxon>metagenomes</taxon>
        <taxon>ecological metagenomes</taxon>
    </lineage>
</organism>
<dbReference type="PANTHER" id="PTHR38773">
    <property type="entry name" value="PROTEIN SPRT"/>
    <property type="match status" value="1"/>
</dbReference>
<name>A0A3B0YA79_9ZZZZ</name>
<evidence type="ECO:0000259" key="1">
    <source>
        <dbReference type="SMART" id="SM00731"/>
    </source>
</evidence>
<protein>
    <submittedName>
        <fullName evidence="2">Protein sprT</fullName>
    </submittedName>
</protein>
<accession>A0A3B0YA79</accession>
<dbReference type="GO" id="GO:0006950">
    <property type="term" value="P:response to stress"/>
    <property type="evidence" value="ECO:0007669"/>
    <property type="project" value="UniProtKB-ARBA"/>
</dbReference>